<evidence type="ECO:0000313" key="5">
    <source>
        <dbReference type="Proteomes" id="UP000677082"/>
    </source>
</evidence>
<evidence type="ECO:0000259" key="3">
    <source>
        <dbReference type="PROSITE" id="PS50110"/>
    </source>
</evidence>
<organism evidence="4 5">
    <name type="scientific">Paractinoplanes toevensis</name>
    <dbReference type="NCBI Taxonomy" id="571911"/>
    <lineage>
        <taxon>Bacteria</taxon>
        <taxon>Bacillati</taxon>
        <taxon>Actinomycetota</taxon>
        <taxon>Actinomycetes</taxon>
        <taxon>Micromonosporales</taxon>
        <taxon>Micromonosporaceae</taxon>
        <taxon>Paractinoplanes</taxon>
    </lineage>
</organism>
<dbReference type="SUPFAM" id="SSF52172">
    <property type="entry name" value="CheY-like"/>
    <property type="match status" value="1"/>
</dbReference>
<dbReference type="Pfam" id="PF00072">
    <property type="entry name" value="Response_reg"/>
    <property type="match status" value="1"/>
</dbReference>
<dbReference type="Gene3D" id="3.40.50.2300">
    <property type="match status" value="1"/>
</dbReference>
<dbReference type="AlphaFoldDB" id="A0A919THW0"/>
<sequence length="137" mass="14386">MWNTSATPTGPVVLLVEDDDDLREMTTQMLEMRGFTALVANDAVTAITTCRVFDGTIDVLLTDLGLPGVSGGELARSAAAIRPGMEIVYISGIPQEIAIKKGLIKAGSPFIAKPFTTDVLAGTLRSVLARQSNAPAP</sequence>
<dbReference type="InterPro" id="IPR011006">
    <property type="entry name" value="CheY-like_superfamily"/>
</dbReference>
<keyword evidence="1 2" id="KW-0597">Phosphoprotein</keyword>
<dbReference type="InterPro" id="IPR050595">
    <property type="entry name" value="Bact_response_regulator"/>
</dbReference>
<gene>
    <name evidence="4" type="ORF">Ato02nite_072950</name>
</gene>
<comment type="caution">
    <text evidence="4">The sequence shown here is derived from an EMBL/GenBank/DDBJ whole genome shotgun (WGS) entry which is preliminary data.</text>
</comment>
<dbReference type="PANTHER" id="PTHR44591:SF3">
    <property type="entry name" value="RESPONSE REGULATORY DOMAIN-CONTAINING PROTEIN"/>
    <property type="match status" value="1"/>
</dbReference>
<evidence type="ECO:0000256" key="1">
    <source>
        <dbReference type="ARBA" id="ARBA00022553"/>
    </source>
</evidence>
<proteinExistence type="predicted"/>
<dbReference type="EMBL" id="BOQN01000094">
    <property type="protein sequence ID" value="GIM95502.1"/>
    <property type="molecule type" value="Genomic_DNA"/>
</dbReference>
<dbReference type="CDD" id="cd00156">
    <property type="entry name" value="REC"/>
    <property type="match status" value="1"/>
</dbReference>
<dbReference type="Proteomes" id="UP000677082">
    <property type="component" value="Unassembled WGS sequence"/>
</dbReference>
<protein>
    <recommendedName>
        <fullName evidence="3">Response regulatory domain-containing protein</fullName>
    </recommendedName>
</protein>
<dbReference type="InterPro" id="IPR001789">
    <property type="entry name" value="Sig_transdc_resp-reg_receiver"/>
</dbReference>
<feature type="modified residue" description="4-aspartylphosphate" evidence="2">
    <location>
        <position position="63"/>
    </location>
</feature>
<name>A0A919THW0_9ACTN</name>
<feature type="domain" description="Response regulatory" evidence="3">
    <location>
        <begin position="12"/>
        <end position="128"/>
    </location>
</feature>
<dbReference type="SMART" id="SM00448">
    <property type="entry name" value="REC"/>
    <property type="match status" value="1"/>
</dbReference>
<dbReference type="GO" id="GO:0000160">
    <property type="term" value="P:phosphorelay signal transduction system"/>
    <property type="evidence" value="ECO:0007669"/>
    <property type="project" value="InterPro"/>
</dbReference>
<reference evidence="4 5" key="1">
    <citation type="submission" date="2021-03" db="EMBL/GenBank/DDBJ databases">
        <title>Whole genome shotgun sequence of Actinoplanes toevensis NBRC 105298.</title>
        <authorList>
            <person name="Komaki H."/>
            <person name="Tamura T."/>
        </authorList>
    </citation>
    <scope>NUCLEOTIDE SEQUENCE [LARGE SCALE GENOMIC DNA]</scope>
    <source>
        <strain evidence="4 5">NBRC 105298</strain>
    </source>
</reference>
<dbReference type="PANTHER" id="PTHR44591">
    <property type="entry name" value="STRESS RESPONSE REGULATOR PROTEIN 1"/>
    <property type="match status" value="1"/>
</dbReference>
<dbReference type="PROSITE" id="PS50110">
    <property type="entry name" value="RESPONSE_REGULATORY"/>
    <property type="match status" value="1"/>
</dbReference>
<evidence type="ECO:0000256" key="2">
    <source>
        <dbReference type="PROSITE-ProRule" id="PRU00169"/>
    </source>
</evidence>
<keyword evidence="5" id="KW-1185">Reference proteome</keyword>
<accession>A0A919THW0</accession>
<dbReference type="RefSeq" id="WP_213011218.1">
    <property type="nucleotide sequence ID" value="NZ_BOQN01000094.1"/>
</dbReference>
<evidence type="ECO:0000313" key="4">
    <source>
        <dbReference type="EMBL" id="GIM95502.1"/>
    </source>
</evidence>